<accession>A0A6M1L4C8</accession>
<evidence type="ECO:0000313" key="3">
    <source>
        <dbReference type="Proteomes" id="UP000478148"/>
    </source>
</evidence>
<dbReference type="InterPro" id="IPR011047">
    <property type="entry name" value="Quinoprotein_ADH-like_sf"/>
</dbReference>
<comment type="caution">
    <text evidence="2">The sequence shown here is derived from an EMBL/GenBank/DDBJ whole genome shotgun (WGS) entry which is preliminary data.</text>
</comment>
<dbReference type="InterPro" id="IPR006311">
    <property type="entry name" value="TAT_signal"/>
</dbReference>
<feature type="signal peptide" evidence="1">
    <location>
        <begin position="1"/>
        <end position="38"/>
    </location>
</feature>
<dbReference type="EMBL" id="SAIY01000001">
    <property type="protein sequence ID" value="NGM11254.1"/>
    <property type="molecule type" value="Genomic_DNA"/>
</dbReference>
<evidence type="ECO:0000313" key="2">
    <source>
        <dbReference type="EMBL" id="NGM11254.1"/>
    </source>
</evidence>
<reference evidence="2 3" key="1">
    <citation type="submission" date="2020-02" db="EMBL/GenBank/DDBJ databases">
        <title>Draft Genome Sequence of Verrucosispora sp. Strain CWR15, Isolated from Gulf of Mexico Sponge.</title>
        <authorList>
            <person name="Kennedy S.J."/>
            <person name="Cella E."/>
            <person name="Azarian T."/>
            <person name="Baker B.J."/>
            <person name="Shaw L.N."/>
        </authorList>
    </citation>
    <scope>NUCLEOTIDE SEQUENCE [LARGE SCALE GENOMIC DNA]</scope>
    <source>
        <strain evidence="2 3">CWR15</strain>
    </source>
</reference>
<keyword evidence="1" id="KW-0732">Signal</keyword>
<dbReference type="SUPFAM" id="SSF50998">
    <property type="entry name" value="Quinoprotein alcohol dehydrogenase-like"/>
    <property type="match status" value="1"/>
</dbReference>
<organism evidence="2 3">
    <name type="scientific">Verrucosispora sioxanthis</name>
    <dbReference type="NCBI Taxonomy" id="2499994"/>
    <lineage>
        <taxon>Bacteria</taxon>
        <taxon>Bacillati</taxon>
        <taxon>Actinomycetota</taxon>
        <taxon>Actinomycetes</taxon>
        <taxon>Micromonosporales</taxon>
        <taxon>Micromonosporaceae</taxon>
        <taxon>Micromonospora</taxon>
    </lineage>
</organism>
<dbReference type="Proteomes" id="UP000478148">
    <property type="component" value="Unassembled WGS sequence"/>
</dbReference>
<sequence>MPTYSLSWRSTRRHRLRAAAVALVTLAAVLTVPTAASAAVVPAPEPATLVSTDPADQTPHARNGEARAFAEIGNTVYVGGSFTQIRQTATSAWIARSYLFAYDRTTGTISTTFLPVLDGAVNSLIAGPGGTLIVGGAFKNVNGVSRRNLVALEPSTGMIIDSWAGRSDGGTVRDLVLHGNWLYVAGAFNWLNGTAHSGLGRLDATTGEIDPTFDINTTVGRHGTSMYAWTIDVSPDGGTLVVGGNFLYVNDLPRNQIALIDVTGTPSVIDWSSERFVAPCANPTTFVHYVQDVRFGGDGTWFVVGTNGGSGWPSAYCDALVRFETAHRGPNQVATWVNFTGNDTITSVEVADNIIYLGGHFRWLNNPNASDRAGNGAIDRLGIGAVTPATGMPVNWNPRRSGGSDLPSGASSWGSSVPVLWRGSAGLYFGHNSDGMGNEYHGRLGVFPISGGRTIIPKNPPTGSSGHLHLNVGPGQVARVPFDSTTLDTANATVVSQPNYTDAGATWLVDDRIYWSHVVAGTPTGSRIDVSLFNGFTIGGSWEASGYNDWYNPALLTGAFYLDGRLYYTRSGANNLYYRYFEIDGNYLGATEFVLPTTGVTWSAVRGMAWVDGRIVYGATNGSLRSVAFDPTLAPTAAVNGAGSTLVAEATPELTWSTASMFFSVP</sequence>
<dbReference type="Pfam" id="PF17164">
    <property type="entry name" value="DUF5122"/>
    <property type="match status" value="2"/>
</dbReference>
<dbReference type="InterPro" id="IPR013431">
    <property type="entry name" value="Delta_60_rpt"/>
</dbReference>
<dbReference type="PROSITE" id="PS51318">
    <property type="entry name" value="TAT"/>
    <property type="match status" value="1"/>
</dbReference>
<keyword evidence="3" id="KW-1185">Reference proteome</keyword>
<feature type="chain" id="PRO_5026913229" evidence="1">
    <location>
        <begin position="39"/>
        <end position="666"/>
    </location>
</feature>
<name>A0A6M1L4C8_9ACTN</name>
<protein>
    <submittedName>
        <fullName evidence="2">Uncharacterized protein</fullName>
    </submittedName>
</protein>
<evidence type="ECO:0000256" key="1">
    <source>
        <dbReference type="SAM" id="SignalP"/>
    </source>
</evidence>
<dbReference type="AlphaFoldDB" id="A0A6M1L4C8"/>
<proteinExistence type="predicted"/>
<gene>
    <name evidence="2" type="ORF">ENC19_00445</name>
</gene>